<evidence type="ECO:0000313" key="1">
    <source>
        <dbReference type="EMBL" id="MBC3537041.1"/>
    </source>
</evidence>
<sequence length="187" mass="20519">MNELEALAALLAQLKGERYAGSLLVRAHWRHTQPDGERKTGLCIRQQKQHVERVCCTYMTGRRVSTLETDLLLGCHAAAAAPAAAQPAVPSLRHLSFSAEEITDFVRRVGDTNALHTGDRPLVPGLLLLDRLATLLQPDSIDIRFHQPLWSGETLSLYLAGSLCTGFVQNRLCFKAILKGIGESHDA</sequence>
<organism evidence="1 2">
    <name type="scientific">Megasphaera hominis</name>
    <dbReference type="NCBI Taxonomy" id="159836"/>
    <lineage>
        <taxon>Bacteria</taxon>
        <taxon>Bacillati</taxon>
        <taxon>Bacillota</taxon>
        <taxon>Negativicutes</taxon>
        <taxon>Veillonellales</taxon>
        <taxon>Veillonellaceae</taxon>
        <taxon>Megasphaera</taxon>
    </lineage>
</organism>
<dbReference type="InterPro" id="IPR029069">
    <property type="entry name" value="HotDog_dom_sf"/>
</dbReference>
<dbReference type="Proteomes" id="UP000606870">
    <property type="component" value="Unassembled WGS sequence"/>
</dbReference>
<dbReference type="RefSeq" id="WP_186503195.1">
    <property type="nucleotide sequence ID" value="NZ_JACOGK010000018.1"/>
</dbReference>
<comment type="caution">
    <text evidence="1">The sequence shown here is derived from an EMBL/GenBank/DDBJ whole genome shotgun (WGS) entry which is preliminary data.</text>
</comment>
<reference evidence="1 2" key="1">
    <citation type="submission" date="2020-08" db="EMBL/GenBank/DDBJ databases">
        <authorList>
            <person name="Liu C."/>
            <person name="Sun Q."/>
        </authorList>
    </citation>
    <scope>NUCLEOTIDE SEQUENCE [LARGE SCALE GENOMIC DNA]</scope>
    <source>
        <strain evidence="1 2">NSJ-59</strain>
    </source>
</reference>
<name>A0ABR6VIL0_9FIRM</name>
<dbReference type="EMBL" id="JACOGK010000018">
    <property type="protein sequence ID" value="MBC3537041.1"/>
    <property type="molecule type" value="Genomic_DNA"/>
</dbReference>
<proteinExistence type="predicted"/>
<gene>
    <name evidence="1" type="ORF">H8J70_07240</name>
</gene>
<accession>A0ABR6VIL0</accession>
<protein>
    <submittedName>
        <fullName evidence="1">Uncharacterized protein</fullName>
    </submittedName>
</protein>
<keyword evidence="2" id="KW-1185">Reference proteome</keyword>
<evidence type="ECO:0000313" key="2">
    <source>
        <dbReference type="Proteomes" id="UP000606870"/>
    </source>
</evidence>
<dbReference type="SUPFAM" id="SSF54637">
    <property type="entry name" value="Thioesterase/thiol ester dehydrase-isomerase"/>
    <property type="match status" value="1"/>
</dbReference>